<feature type="coiled-coil region" evidence="1">
    <location>
        <begin position="32"/>
        <end position="87"/>
    </location>
</feature>
<evidence type="ECO:0000256" key="1">
    <source>
        <dbReference type="SAM" id="Coils"/>
    </source>
</evidence>
<dbReference type="InterPro" id="IPR023346">
    <property type="entry name" value="Lysozyme-like_dom_sf"/>
</dbReference>
<gene>
    <name evidence="2" type="ORF">COU13_00775</name>
</gene>
<evidence type="ECO:0000313" key="2">
    <source>
        <dbReference type="EMBL" id="PIR86471.1"/>
    </source>
</evidence>
<organism evidence="2 3">
    <name type="scientific">Candidatus Kaiserbacteria bacterium CG10_big_fil_rev_8_21_14_0_10_43_70</name>
    <dbReference type="NCBI Taxonomy" id="1974605"/>
    <lineage>
        <taxon>Bacteria</taxon>
        <taxon>Candidatus Kaiseribacteriota</taxon>
    </lineage>
</organism>
<name>A0A2H0UJA7_9BACT</name>
<sequence>MHMNASLVRFSHILIVSVVILLSISPWALTSGETIEEQRARLQAELAEIEKDIEEKRGVLSEKQTERTSLERDVAILDAQIEKAQLSIRHRDITLSQIGSDIDSKGNAITELDLKMAREKSSLSQLIRRTREIDDITLVELALSGSFSDLFLDIDNFEAIQRSLDISFIEIETLRKDLASRKEILQERHVEEEELRQIQVLEKQTIERREREKQEILNITKGEEKVYLDLIAERERSAAEIRTALFQFRDTAAIPFGDAYEFAKAASGKTGVRPALILGILAEESNLGENIGTGNWKTDMHPTRDAPVFEELMRELGFDPNKMPVSKKPWYGWGGAMGPAQFIPSTWVLYKDRIAKMVGENPPNPWNPKTAIFASAILLMDNGADKGTRDGERLAALRYFAGWKNATNPSYSFYGDEVMALADKFQRQIDILEGN</sequence>
<evidence type="ECO:0008006" key="4">
    <source>
        <dbReference type="Google" id="ProtNLM"/>
    </source>
</evidence>
<accession>A0A2H0UJA7</accession>
<comment type="caution">
    <text evidence="2">The sequence shown here is derived from an EMBL/GenBank/DDBJ whole genome shotgun (WGS) entry which is preliminary data.</text>
</comment>
<reference evidence="3" key="1">
    <citation type="submission" date="2017-09" db="EMBL/GenBank/DDBJ databases">
        <title>Depth-based differentiation of microbial function through sediment-hosted aquifers and enrichment of novel symbionts in the deep terrestrial subsurface.</title>
        <authorList>
            <person name="Probst A.J."/>
            <person name="Ladd B."/>
            <person name="Jarett J.K."/>
            <person name="Geller-Mcgrath D.E."/>
            <person name="Sieber C.M.K."/>
            <person name="Emerson J.B."/>
            <person name="Anantharaman K."/>
            <person name="Thomas B.C."/>
            <person name="Malmstrom R."/>
            <person name="Stieglmeier M."/>
            <person name="Klingl A."/>
            <person name="Woyke T."/>
            <person name="Ryan C.M."/>
            <person name="Banfield J.F."/>
        </authorList>
    </citation>
    <scope>NUCLEOTIDE SEQUENCE [LARGE SCALE GENOMIC DNA]</scope>
</reference>
<keyword evidence="1" id="KW-0175">Coiled coil</keyword>
<dbReference type="SUPFAM" id="SSF53955">
    <property type="entry name" value="Lysozyme-like"/>
    <property type="match status" value="1"/>
</dbReference>
<protein>
    <recommendedName>
        <fullName evidence="4">Transglycosylase SLT domain-containing protein</fullName>
    </recommendedName>
</protein>
<dbReference type="EMBL" id="PFBF01000014">
    <property type="protein sequence ID" value="PIR86471.1"/>
    <property type="molecule type" value="Genomic_DNA"/>
</dbReference>
<dbReference type="AlphaFoldDB" id="A0A2H0UJA7"/>
<dbReference type="Proteomes" id="UP000230706">
    <property type="component" value="Unassembled WGS sequence"/>
</dbReference>
<dbReference type="Gene3D" id="1.10.530.10">
    <property type="match status" value="1"/>
</dbReference>
<proteinExistence type="predicted"/>
<evidence type="ECO:0000313" key="3">
    <source>
        <dbReference type="Proteomes" id="UP000230706"/>
    </source>
</evidence>